<dbReference type="AlphaFoldDB" id="A0A268RUM5"/>
<keyword evidence="1" id="KW-1133">Transmembrane helix</keyword>
<proteinExistence type="predicted"/>
<dbReference type="RefSeq" id="WP_095239015.1">
    <property type="nucleotide sequence ID" value="NZ_JAHHYG010000036.1"/>
</dbReference>
<feature type="transmembrane region" description="Helical" evidence="1">
    <location>
        <begin position="57"/>
        <end position="77"/>
    </location>
</feature>
<evidence type="ECO:0000313" key="4">
    <source>
        <dbReference type="Proteomes" id="UP000216133"/>
    </source>
</evidence>
<dbReference type="EMBL" id="NPBS01000135">
    <property type="protein sequence ID" value="PAF23930.1"/>
    <property type="molecule type" value="Genomic_DNA"/>
</dbReference>
<feature type="transmembrane region" description="Helical" evidence="1">
    <location>
        <begin position="103"/>
        <end position="123"/>
    </location>
</feature>
<evidence type="ECO:0000313" key="3">
    <source>
        <dbReference type="EMBL" id="PAF23930.1"/>
    </source>
</evidence>
<gene>
    <name evidence="3" type="ORF">CHH61_21220</name>
</gene>
<evidence type="ECO:0000259" key="2">
    <source>
        <dbReference type="Pfam" id="PF07853"/>
    </source>
</evidence>
<feature type="transmembrane region" description="Helical" evidence="1">
    <location>
        <begin position="12"/>
        <end position="37"/>
    </location>
</feature>
<dbReference type="InterPro" id="IPR012867">
    <property type="entry name" value="DUF1648"/>
</dbReference>
<keyword evidence="1" id="KW-0472">Membrane</keyword>
<sequence length="161" mass="18596">MEKAKKGHSKIEYLLVFLSAVFFIYHLTILIIAWPDIPNQIATHYSSGVPDNFGPKYLLIFIPIISVLIWCLLGILVRKPEKLNYINLTEANKDLQYKKARKIMSVIQNASFIMLLFANKAFIRGAMGLEYSFQLSIYLLLLTICGLAPLYFLIWAFRLKY</sequence>
<dbReference type="Pfam" id="PF07853">
    <property type="entry name" value="DUF1648"/>
    <property type="match status" value="1"/>
</dbReference>
<evidence type="ECO:0000256" key="1">
    <source>
        <dbReference type="SAM" id="Phobius"/>
    </source>
</evidence>
<feature type="domain" description="DUF1648" evidence="2">
    <location>
        <begin position="27"/>
        <end position="66"/>
    </location>
</feature>
<name>A0A268RUM5_SHOCL</name>
<keyword evidence="1" id="KW-0812">Transmembrane</keyword>
<reference evidence="3 4" key="1">
    <citation type="submission" date="2017-07" db="EMBL/GenBank/DDBJ databases">
        <title>Isolation and whole genome analysis of endospore-forming bacteria from heroin.</title>
        <authorList>
            <person name="Kalinowski J."/>
            <person name="Ahrens B."/>
            <person name="Al-Dilaimi A."/>
            <person name="Winkler A."/>
            <person name="Wibberg D."/>
            <person name="Schleenbecker U."/>
            <person name="Ruckert C."/>
            <person name="Wolfel R."/>
            <person name="Grass G."/>
        </authorList>
    </citation>
    <scope>NUCLEOTIDE SEQUENCE [LARGE SCALE GENOMIC DNA]</scope>
    <source>
        <strain evidence="3 4">7523-2</strain>
    </source>
</reference>
<dbReference type="Proteomes" id="UP000216133">
    <property type="component" value="Unassembled WGS sequence"/>
</dbReference>
<accession>A0A268RUM5</accession>
<feature type="transmembrane region" description="Helical" evidence="1">
    <location>
        <begin position="135"/>
        <end position="157"/>
    </location>
</feature>
<organism evidence="3 4">
    <name type="scientific">Shouchella clausii</name>
    <name type="common">Alkalihalobacillus clausii</name>
    <dbReference type="NCBI Taxonomy" id="79880"/>
    <lineage>
        <taxon>Bacteria</taxon>
        <taxon>Bacillati</taxon>
        <taxon>Bacillota</taxon>
        <taxon>Bacilli</taxon>
        <taxon>Bacillales</taxon>
        <taxon>Bacillaceae</taxon>
        <taxon>Shouchella</taxon>
    </lineage>
</organism>
<protein>
    <recommendedName>
        <fullName evidence="2">DUF1648 domain-containing protein</fullName>
    </recommendedName>
</protein>
<comment type="caution">
    <text evidence="3">The sequence shown here is derived from an EMBL/GenBank/DDBJ whole genome shotgun (WGS) entry which is preliminary data.</text>
</comment>